<evidence type="ECO:0000313" key="2">
    <source>
        <dbReference type="EMBL" id="MFD2938367.1"/>
    </source>
</evidence>
<dbReference type="EMBL" id="JBHUOM010000066">
    <property type="protein sequence ID" value="MFD2938367.1"/>
    <property type="molecule type" value="Genomic_DNA"/>
</dbReference>
<comment type="caution">
    <text evidence="2">The sequence shown here is derived from an EMBL/GenBank/DDBJ whole genome shotgun (WGS) entry which is preliminary data.</text>
</comment>
<name>A0ABW6AV65_9BACT</name>
<proteinExistence type="predicted"/>
<keyword evidence="3" id="KW-1185">Reference proteome</keyword>
<evidence type="ECO:0000256" key="1">
    <source>
        <dbReference type="SAM" id="Phobius"/>
    </source>
</evidence>
<keyword evidence="1" id="KW-0812">Transmembrane</keyword>
<keyword evidence="1" id="KW-1133">Transmembrane helix</keyword>
<keyword evidence="1" id="KW-0472">Membrane</keyword>
<protein>
    <submittedName>
        <fullName evidence="2">ABC transporter permease</fullName>
    </submittedName>
</protein>
<organism evidence="2 3">
    <name type="scientific">Spirosoma flavum</name>
    <dbReference type="NCBI Taxonomy" id="2048557"/>
    <lineage>
        <taxon>Bacteria</taxon>
        <taxon>Pseudomonadati</taxon>
        <taxon>Bacteroidota</taxon>
        <taxon>Cytophagia</taxon>
        <taxon>Cytophagales</taxon>
        <taxon>Cytophagaceae</taxon>
        <taxon>Spirosoma</taxon>
    </lineage>
</organism>
<dbReference type="Proteomes" id="UP001597512">
    <property type="component" value="Unassembled WGS sequence"/>
</dbReference>
<gene>
    <name evidence="2" type="ORF">ACFS25_31685</name>
</gene>
<reference evidence="3" key="1">
    <citation type="journal article" date="2019" name="Int. J. Syst. Evol. Microbiol.">
        <title>The Global Catalogue of Microorganisms (GCM) 10K type strain sequencing project: providing services to taxonomists for standard genome sequencing and annotation.</title>
        <authorList>
            <consortium name="The Broad Institute Genomics Platform"/>
            <consortium name="The Broad Institute Genome Sequencing Center for Infectious Disease"/>
            <person name="Wu L."/>
            <person name="Ma J."/>
        </authorList>
    </citation>
    <scope>NUCLEOTIDE SEQUENCE [LARGE SCALE GENOMIC DNA]</scope>
    <source>
        <strain evidence="3">KCTC 52490</strain>
    </source>
</reference>
<evidence type="ECO:0000313" key="3">
    <source>
        <dbReference type="Proteomes" id="UP001597512"/>
    </source>
</evidence>
<sequence length="107" mass="12088">MIGNYSKIAWRNLLRYKAFSAINIAGLATGMAVTMLIGLWVYDELSFDRQQERADRIAQVWQIVHFDGQKAAYNVASIPLAQELRSHYPDFNRLAVATADREAVLAT</sequence>
<accession>A0ABW6AV65</accession>
<feature type="non-terminal residue" evidence="2">
    <location>
        <position position="107"/>
    </location>
</feature>
<feature type="transmembrane region" description="Helical" evidence="1">
    <location>
        <begin position="21"/>
        <end position="42"/>
    </location>
</feature>